<reference evidence="1 2" key="1">
    <citation type="journal article" date="2021" name="Front. Genet.">
        <title>Chromosome-Level Genome Assembly Reveals Significant Gene Expansion in the Toll and IMD Signaling Pathways of Dendrolimus kikuchii.</title>
        <authorList>
            <person name="Zhou J."/>
            <person name="Wu P."/>
            <person name="Xiong Z."/>
            <person name="Liu N."/>
            <person name="Zhao N."/>
            <person name="Ji M."/>
            <person name="Qiu Y."/>
            <person name="Yang B."/>
        </authorList>
    </citation>
    <scope>NUCLEOTIDE SEQUENCE [LARGE SCALE GENOMIC DNA]</scope>
    <source>
        <strain evidence="1">Ann1</strain>
    </source>
</reference>
<keyword evidence="2" id="KW-1185">Reference proteome</keyword>
<comment type="caution">
    <text evidence="1">The sequence shown here is derived from an EMBL/GenBank/DDBJ whole genome shotgun (WGS) entry which is preliminary data.</text>
</comment>
<protein>
    <submittedName>
        <fullName evidence="1">Uncharacterized protein</fullName>
    </submittedName>
</protein>
<sequence>MKPRYTRRLTHYRSIPNTFVVLCALIALASAGALREKRSGWSGGWSGSSGGWSGGYGGGISIPSTRVVAVNKVVNVNKVVEVPQVVSVRKVVSVPQVVTVNKVIAEPSYSVGSYGGGYGGGYSSGWNTGSSGWW</sequence>
<accession>A0ACC1CX82</accession>
<proteinExistence type="predicted"/>
<organism evidence="1 2">
    <name type="scientific">Dendrolimus kikuchii</name>
    <dbReference type="NCBI Taxonomy" id="765133"/>
    <lineage>
        <taxon>Eukaryota</taxon>
        <taxon>Metazoa</taxon>
        <taxon>Ecdysozoa</taxon>
        <taxon>Arthropoda</taxon>
        <taxon>Hexapoda</taxon>
        <taxon>Insecta</taxon>
        <taxon>Pterygota</taxon>
        <taxon>Neoptera</taxon>
        <taxon>Endopterygota</taxon>
        <taxon>Lepidoptera</taxon>
        <taxon>Glossata</taxon>
        <taxon>Ditrysia</taxon>
        <taxon>Bombycoidea</taxon>
        <taxon>Lasiocampidae</taxon>
        <taxon>Dendrolimus</taxon>
    </lineage>
</organism>
<name>A0ACC1CX82_9NEOP</name>
<dbReference type="EMBL" id="CM034400">
    <property type="protein sequence ID" value="KAJ0176339.1"/>
    <property type="molecule type" value="Genomic_DNA"/>
</dbReference>
<evidence type="ECO:0000313" key="1">
    <source>
        <dbReference type="EMBL" id="KAJ0176339.1"/>
    </source>
</evidence>
<gene>
    <name evidence="1" type="ORF">K1T71_008513</name>
</gene>
<dbReference type="Proteomes" id="UP000824533">
    <property type="component" value="Linkage Group LG14"/>
</dbReference>
<evidence type="ECO:0000313" key="2">
    <source>
        <dbReference type="Proteomes" id="UP000824533"/>
    </source>
</evidence>